<dbReference type="OrthoDB" id="2320933at2759"/>
<sequence>MAAREILDQLDASWYSKLNPRWMDLLGVYVGNELFLIDGDTICQRALNDPLLALGKSQDCSFQLLHAVWNVEKLVSEFPMCVLCNDGSPFATVDCGDFTINAVLLQRHFIFTMLSNGIAVVSLDVTEFRGSKINSFVYEQNLLLKEQKELVELMIKCEENALQFLPKPQHQDPIGSSTNSSTEVIERWAQTAVDQYFQSNAPDATNDAVFTIFLLHLVVLPYLSISDRSQKPVTLHPKLESKLRNDVIPKLLDALNESLMKNGVMTSSP</sequence>
<evidence type="ECO:0000313" key="1">
    <source>
        <dbReference type="EMBL" id="KIO24168.1"/>
    </source>
</evidence>
<evidence type="ECO:0000313" key="2">
    <source>
        <dbReference type="Proteomes" id="UP000054248"/>
    </source>
</evidence>
<organism evidence="1 2">
    <name type="scientific">Tulasnella calospora MUT 4182</name>
    <dbReference type="NCBI Taxonomy" id="1051891"/>
    <lineage>
        <taxon>Eukaryota</taxon>
        <taxon>Fungi</taxon>
        <taxon>Dikarya</taxon>
        <taxon>Basidiomycota</taxon>
        <taxon>Agaricomycotina</taxon>
        <taxon>Agaricomycetes</taxon>
        <taxon>Cantharellales</taxon>
        <taxon>Tulasnellaceae</taxon>
        <taxon>Tulasnella</taxon>
    </lineage>
</organism>
<reference evidence="2" key="2">
    <citation type="submission" date="2015-01" db="EMBL/GenBank/DDBJ databases">
        <title>Evolutionary Origins and Diversification of the Mycorrhizal Mutualists.</title>
        <authorList>
            <consortium name="DOE Joint Genome Institute"/>
            <consortium name="Mycorrhizal Genomics Consortium"/>
            <person name="Kohler A."/>
            <person name="Kuo A."/>
            <person name="Nagy L.G."/>
            <person name="Floudas D."/>
            <person name="Copeland A."/>
            <person name="Barry K.W."/>
            <person name="Cichocki N."/>
            <person name="Veneault-Fourrey C."/>
            <person name="LaButti K."/>
            <person name="Lindquist E.A."/>
            <person name="Lipzen A."/>
            <person name="Lundell T."/>
            <person name="Morin E."/>
            <person name="Murat C."/>
            <person name="Riley R."/>
            <person name="Ohm R."/>
            <person name="Sun H."/>
            <person name="Tunlid A."/>
            <person name="Henrissat B."/>
            <person name="Grigoriev I.V."/>
            <person name="Hibbett D.S."/>
            <person name="Martin F."/>
        </authorList>
    </citation>
    <scope>NUCLEOTIDE SEQUENCE [LARGE SCALE GENOMIC DNA]</scope>
    <source>
        <strain evidence="2">MUT 4182</strain>
    </source>
</reference>
<reference evidence="1 2" key="1">
    <citation type="submission" date="2014-04" db="EMBL/GenBank/DDBJ databases">
        <authorList>
            <consortium name="DOE Joint Genome Institute"/>
            <person name="Kuo A."/>
            <person name="Girlanda M."/>
            <person name="Perotto S."/>
            <person name="Kohler A."/>
            <person name="Nagy L.G."/>
            <person name="Floudas D."/>
            <person name="Copeland A."/>
            <person name="Barry K.W."/>
            <person name="Cichocki N."/>
            <person name="Veneault-Fourrey C."/>
            <person name="LaButti K."/>
            <person name="Lindquist E.A."/>
            <person name="Lipzen A."/>
            <person name="Lundell T."/>
            <person name="Morin E."/>
            <person name="Murat C."/>
            <person name="Sun H."/>
            <person name="Tunlid A."/>
            <person name="Henrissat B."/>
            <person name="Grigoriev I.V."/>
            <person name="Hibbett D.S."/>
            <person name="Martin F."/>
            <person name="Nordberg H.P."/>
            <person name="Cantor M.N."/>
            <person name="Hua S.X."/>
        </authorList>
    </citation>
    <scope>NUCLEOTIDE SEQUENCE [LARGE SCALE GENOMIC DNA]</scope>
    <source>
        <strain evidence="1 2">MUT 4182</strain>
    </source>
</reference>
<dbReference type="STRING" id="1051891.A0A0C3KRU0"/>
<dbReference type="AlphaFoldDB" id="A0A0C3KRU0"/>
<dbReference type="EMBL" id="KN823067">
    <property type="protein sequence ID" value="KIO24168.1"/>
    <property type="molecule type" value="Genomic_DNA"/>
</dbReference>
<gene>
    <name evidence="1" type="ORF">M407DRAFT_26447</name>
</gene>
<dbReference type="HOGENOM" id="CLU_878703_0_0_1"/>
<proteinExistence type="predicted"/>
<dbReference type="Proteomes" id="UP000054248">
    <property type="component" value="Unassembled WGS sequence"/>
</dbReference>
<protein>
    <submittedName>
        <fullName evidence="1">Uncharacterized protein</fullName>
    </submittedName>
</protein>
<accession>A0A0C3KRU0</accession>
<name>A0A0C3KRU0_9AGAM</name>
<keyword evidence="2" id="KW-1185">Reference proteome</keyword>